<comment type="caution">
    <text evidence="2">The sequence shown here is derived from an EMBL/GenBank/DDBJ whole genome shotgun (WGS) entry which is preliminary data.</text>
</comment>
<feature type="compositionally biased region" description="Basic and acidic residues" evidence="1">
    <location>
        <begin position="1"/>
        <end position="11"/>
    </location>
</feature>
<name>A0AAV7VC03_PLEWA</name>
<feature type="region of interest" description="Disordered" evidence="1">
    <location>
        <begin position="106"/>
        <end position="126"/>
    </location>
</feature>
<protein>
    <submittedName>
        <fullName evidence="2">Uncharacterized protein</fullName>
    </submittedName>
</protein>
<dbReference type="Gene3D" id="3.30.70.1820">
    <property type="entry name" value="L1 transposable element, RRM domain"/>
    <property type="match status" value="1"/>
</dbReference>
<evidence type="ECO:0000256" key="1">
    <source>
        <dbReference type="SAM" id="MobiDB-lite"/>
    </source>
</evidence>
<sequence length="126" mass="14202">MGTRGSSDRGVRKAPVGGAGRREKVTDAKLHIHIMQSKSKKLEEHIQHLKRQQEPMAAKLEDQERRAHRNNIRVVGVPEGAEGPNVEFFLEDLILINLPHKGQSQFFSTEQAHRAPIPPPKPDLPR</sequence>
<dbReference type="PANTHER" id="PTHR11505">
    <property type="entry name" value="L1 TRANSPOSABLE ELEMENT-RELATED"/>
    <property type="match status" value="1"/>
</dbReference>
<gene>
    <name evidence="2" type="ORF">NDU88_002936</name>
</gene>
<reference evidence="2" key="1">
    <citation type="journal article" date="2022" name="bioRxiv">
        <title>Sequencing and chromosome-scale assembly of the giantPleurodeles waltlgenome.</title>
        <authorList>
            <person name="Brown T."/>
            <person name="Elewa A."/>
            <person name="Iarovenko S."/>
            <person name="Subramanian E."/>
            <person name="Araus A.J."/>
            <person name="Petzold A."/>
            <person name="Susuki M."/>
            <person name="Suzuki K.-i.T."/>
            <person name="Hayashi T."/>
            <person name="Toyoda A."/>
            <person name="Oliveira C."/>
            <person name="Osipova E."/>
            <person name="Leigh N.D."/>
            <person name="Simon A."/>
            <person name="Yun M.H."/>
        </authorList>
    </citation>
    <scope>NUCLEOTIDE SEQUENCE</scope>
    <source>
        <strain evidence="2">20211129_DDA</strain>
        <tissue evidence="2">Liver</tissue>
    </source>
</reference>
<proteinExistence type="predicted"/>
<dbReference type="InterPro" id="IPR004244">
    <property type="entry name" value="Transposase_22"/>
</dbReference>
<feature type="compositionally biased region" description="Pro residues" evidence="1">
    <location>
        <begin position="116"/>
        <end position="126"/>
    </location>
</feature>
<keyword evidence="3" id="KW-1185">Reference proteome</keyword>
<dbReference type="Proteomes" id="UP001066276">
    <property type="component" value="Chromosome 2_1"/>
</dbReference>
<accession>A0AAV7VC03</accession>
<evidence type="ECO:0000313" key="2">
    <source>
        <dbReference type="EMBL" id="KAJ1199098.1"/>
    </source>
</evidence>
<evidence type="ECO:0000313" key="3">
    <source>
        <dbReference type="Proteomes" id="UP001066276"/>
    </source>
</evidence>
<feature type="region of interest" description="Disordered" evidence="1">
    <location>
        <begin position="1"/>
        <end position="26"/>
    </location>
</feature>
<dbReference type="AlphaFoldDB" id="A0AAV7VC03"/>
<dbReference type="EMBL" id="JANPWB010000003">
    <property type="protein sequence ID" value="KAJ1199098.1"/>
    <property type="molecule type" value="Genomic_DNA"/>
</dbReference>
<organism evidence="2 3">
    <name type="scientific">Pleurodeles waltl</name>
    <name type="common">Iberian ribbed newt</name>
    <dbReference type="NCBI Taxonomy" id="8319"/>
    <lineage>
        <taxon>Eukaryota</taxon>
        <taxon>Metazoa</taxon>
        <taxon>Chordata</taxon>
        <taxon>Craniata</taxon>
        <taxon>Vertebrata</taxon>
        <taxon>Euteleostomi</taxon>
        <taxon>Amphibia</taxon>
        <taxon>Batrachia</taxon>
        <taxon>Caudata</taxon>
        <taxon>Salamandroidea</taxon>
        <taxon>Salamandridae</taxon>
        <taxon>Pleurodelinae</taxon>
        <taxon>Pleurodeles</taxon>
    </lineage>
</organism>